<evidence type="ECO:0008006" key="5">
    <source>
        <dbReference type="Google" id="ProtNLM"/>
    </source>
</evidence>
<keyword evidence="2" id="KW-0732">Signal</keyword>
<feature type="chain" id="PRO_5045929210" description="DUF4148 domain-containing protein" evidence="2">
    <location>
        <begin position="33"/>
        <end position="182"/>
    </location>
</feature>
<evidence type="ECO:0000313" key="3">
    <source>
        <dbReference type="EMBL" id="MFD0947528.1"/>
    </source>
</evidence>
<gene>
    <name evidence="3" type="ORF">ACFQ1E_14355</name>
</gene>
<reference evidence="4" key="1">
    <citation type="journal article" date="2019" name="Int. J. Syst. Evol. Microbiol.">
        <title>The Global Catalogue of Microorganisms (GCM) 10K type strain sequencing project: providing services to taxonomists for standard genome sequencing and annotation.</title>
        <authorList>
            <consortium name="The Broad Institute Genomics Platform"/>
            <consortium name="The Broad Institute Genome Sequencing Center for Infectious Disease"/>
            <person name="Wu L."/>
            <person name="Ma J."/>
        </authorList>
    </citation>
    <scope>NUCLEOTIDE SEQUENCE [LARGE SCALE GENOMIC DNA]</scope>
    <source>
        <strain evidence="4">CCUG 62982</strain>
    </source>
</reference>
<feature type="region of interest" description="Disordered" evidence="1">
    <location>
        <begin position="151"/>
        <end position="182"/>
    </location>
</feature>
<evidence type="ECO:0000256" key="1">
    <source>
        <dbReference type="SAM" id="MobiDB-lite"/>
    </source>
</evidence>
<name>A0ABW3H802_9SPHN</name>
<evidence type="ECO:0000256" key="2">
    <source>
        <dbReference type="SAM" id="SignalP"/>
    </source>
</evidence>
<dbReference type="RefSeq" id="WP_264945186.1">
    <property type="nucleotide sequence ID" value="NZ_JAPDRA010000007.1"/>
</dbReference>
<feature type="region of interest" description="Disordered" evidence="1">
    <location>
        <begin position="103"/>
        <end position="130"/>
    </location>
</feature>
<comment type="caution">
    <text evidence="3">The sequence shown here is derived from an EMBL/GenBank/DDBJ whole genome shotgun (WGS) entry which is preliminary data.</text>
</comment>
<accession>A0ABW3H802</accession>
<evidence type="ECO:0000313" key="4">
    <source>
        <dbReference type="Proteomes" id="UP001596977"/>
    </source>
</evidence>
<proteinExistence type="predicted"/>
<feature type="signal peptide" evidence="2">
    <location>
        <begin position="1"/>
        <end position="32"/>
    </location>
</feature>
<dbReference type="Proteomes" id="UP001596977">
    <property type="component" value="Unassembled WGS sequence"/>
</dbReference>
<feature type="compositionally biased region" description="Polar residues" evidence="1">
    <location>
        <begin position="155"/>
        <end position="174"/>
    </location>
</feature>
<keyword evidence="4" id="KW-1185">Reference proteome</keyword>
<dbReference type="EMBL" id="JBHTJG010000007">
    <property type="protein sequence ID" value="MFD0947528.1"/>
    <property type="molecule type" value="Genomic_DNA"/>
</dbReference>
<organism evidence="3 4">
    <name type="scientific">Sphingomonas canadensis</name>
    <dbReference type="NCBI Taxonomy" id="1219257"/>
    <lineage>
        <taxon>Bacteria</taxon>
        <taxon>Pseudomonadati</taxon>
        <taxon>Pseudomonadota</taxon>
        <taxon>Alphaproteobacteria</taxon>
        <taxon>Sphingomonadales</taxon>
        <taxon>Sphingomonadaceae</taxon>
        <taxon>Sphingomonas</taxon>
    </lineage>
</organism>
<feature type="compositionally biased region" description="Polar residues" evidence="1">
    <location>
        <begin position="103"/>
        <end position="117"/>
    </location>
</feature>
<sequence length="182" mass="18103">MMKGIEFRGCCRLRLGAAAALLATLAAGPAFAQEVGENRAWQFETPQDLAARAAVADLIARQRAGIYAAPIYYTTIARQYNCSVAASAVGNSGAQSAVANSPTVTGASSAATGNVGTASGEGRTDVGVDQRNDGPIASTAIGATGATADGPAWQALNSSQSNSGDQRASVSGSTACGFGALN</sequence>
<protein>
    <recommendedName>
        <fullName evidence="5">DUF4148 domain-containing protein</fullName>
    </recommendedName>
</protein>